<comment type="similarity">
    <text evidence="1">Belongs to the AfsR/DnrI/RedD regulatory family.</text>
</comment>
<dbReference type="InterPro" id="IPR027417">
    <property type="entry name" value="P-loop_NTPase"/>
</dbReference>
<dbReference type="InterPro" id="IPR005158">
    <property type="entry name" value="BTAD"/>
</dbReference>
<dbReference type="PROSITE" id="PS51755">
    <property type="entry name" value="OMPR_PHOB"/>
    <property type="match status" value="1"/>
</dbReference>
<accession>A0ABP7EYI1</accession>
<dbReference type="Pfam" id="PF00486">
    <property type="entry name" value="Trans_reg_C"/>
    <property type="match status" value="1"/>
</dbReference>
<proteinExistence type="inferred from homology"/>
<dbReference type="InterPro" id="IPR016032">
    <property type="entry name" value="Sig_transdc_resp-reg_C-effctor"/>
</dbReference>
<dbReference type="EMBL" id="BAABDD010000002">
    <property type="protein sequence ID" value="GAA3727831.1"/>
    <property type="molecule type" value="Genomic_DNA"/>
</dbReference>
<gene>
    <name evidence="5" type="ORF">GCM10022402_05660</name>
</gene>
<dbReference type="SUPFAM" id="SSF48452">
    <property type="entry name" value="TPR-like"/>
    <property type="match status" value="1"/>
</dbReference>
<organism evidence="5 6">
    <name type="scientific">Salinactinospora qingdaonensis</name>
    <dbReference type="NCBI Taxonomy" id="702744"/>
    <lineage>
        <taxon>Bacteria</taxon>
        <taxon>Bacillati</taxon>
        <taxon>Actinomycetota</taxon>
        <taxon>Actinomycetes</taxon>
        <taxon>Streptosporangiales</taxon>
        <taxon>Nocardiopsidaceae</taxon>
        <taxon>Salinactinospora</taxon>
    </lineage>
</organism>
<protein>
    <submittedName>
        <fullName evidence="5">BTAD domain-containing putative transcriptional regulator</fullName>
    </submittedName>
</protein>
<dbReference type="InterPro" id="IPR049945">
    <property type="entry name" value="AAA_22"/>
</dbReference>
<evidence type="ECO:0000256" key="2">
    <source>
        <dbReference type="ARBA" id="ARBA00023125"/>
    </source>
</evidence>
<dbReference type="Gene3D" id="1.10.10.10">
    <property type="entry name" value="Winged helix-like DNA-binding domain superfamily/Winged helix DNA-binding domain"/>
    <property type="match status" value="1"/>
</dbReference>
<dbReference type="PANTHER" id="PTHR47691:SF3">
    <property type="entry name" value="HTH-TYPE TRANSCRIPTIONAL REGULATOR RV0890C-RELATED"/>
    <property type="match status" value="1"/>
</dbReference>
<dbReference type="CDD" id="cd15831">
    <property type="entry name" value="BTAD"/>
    <property type="match status" value="1"/>
</dbReference>
<dbReference type="Gene3D" id="1.25.40.10">
    <property type="entry name" value="Tetratricopeptide repeat domain"/>
    <property type="match status" value="1"/>
</dbReference>
<dbReference type="Pfam" id="PF13401">
    <property type="entry name" value="AAA_22"/>
    <property type="match status" value="1"/>
</dbReference>
<dbReference type="InterPro" id="IPR001867">
    <property type="entry name" value="OmpR/PhoB-type_DNA-bd"/>
</dbReference>
<evidence type="ECO:0000313" key="5">
    <source>
        <dbReference type="EMBL" id="GAA3727831.1"/>
    </source>
</evidence>
<dbReference type="InterPro" id="IPR036388">
    <property type="entry name" value="WH-like_DNA-bd_sf"/>
</dbReference>
<dbReference type="PANTHER" id="PTHR47691">
    <property type="entry name" value="REGULATOR-RELATED"/>
    <property type="match status" value="1"/>
</dbReference>
<feature type="domain" description="OmpR/PhoB-type" evidence="4">
    <location>
        <begin position="1"/>
        <end position="93"/>
    </location>
</feature>
<dbReference type="InterPro" id="IPR011990">
    <property type="entry name" value="TPR-like_helical_dom_sf"/>
</dbReference>
<dbReference type="PRINTS" id="PR00364">
    <property type="entry name" value="DISEASERSIST"/>
</dbReference>
<dbReference type="Gene3D" id="3.40.50.300">
    <property type="entry name" value="P-loop containing nucleotide triphosphate hydrolases"/>
    <property type="match status" value="1"/>
</dbReference>
<dbReference type="RefSeq" id="WP_344966945.1">
    <property type="nucleotide sequence ID" value="NZ_BAABDD010000002.1"/>
</dbReference>
<evidence type="ECO:0000256" key="3">
    <source>
        <dbReference type="PROSITE-ProRule" id="PRU01091"/>
    </source>
</evidence>
<dbReference type="SMART" id="SM00862">
    <property type="entry name" value="Trans_reg_C"/>
    <property type="match status" value="1"/>
</dbReference>
<name>A0ABP7EYI1_9ACTN</name>
<dbReference type="SUPFAM" id="SSF46894">
    <property type="entry name" value="C-terminal effector domain of the bipartite response regulators"/>
    <property type="match status" value="1"/>
</dbReference>
<reference evidence="6" key="1">
    <citation type="journal article" date="2019" name="Int. J. Syst. Evol. Microbiol.">
        <title>The Global Catalogue of Microorganisms (GCM) 10K type strain sequencing project: providing services to taxonomists for standard genome sequencing and annotation.</title>
        <authorList>
            <consortium name="The Broad Institute Genomics Platform"/>
            <consortium name="The Broad Institute Genome Sequencing Center for Infectious Disease"/>
            <person name="Wu L."/>
            <person name="Ma J."/>
        </authorList>
    </citation>
    <scope>NUCLEOTIDE SEQUENCE [LARGE SCALE GENOMIC DNA]</scope>
    <source>
        <strain evidence="6">JCM 17137</strain>
    </source>
</reference>
<dbReference type="Proteomes" id="UP001500908">
    <property type="component" value="Unassembled WGS sequence"/>
</dbReference>
<evidence type="ECO:0000259" key="4">
    <source>
        <dbReference type="PROSITE" id="PS51755"/>
    </source>
</evidence>
<sequence>MRFAILGPLAVYDAAGASVPVGGTRLRAVLALLLLQPGRTVSSQDLIDGIWEREDAVPAAAANALQALISRLRKTLGQGASVIGEANGYRLDICPEQVDLWRFESLVEQGRQARRSGDTEAAERFLRAALDLWRGPILSGLPALPAAAATVARATQLRRSATEERLDLALERGRHREALPEIEELVAREPLREQPVALLIRALAGCGRQAEAIAAYDRLRGALAEELGIDPSTELRDLYVVLLRGELDGTPAAESTPAASPAPLVRLPRPLTSFIGRDTEVQTALSLVAGQRLVTFTGPGGSGKTRLSIETGAAVARHHPRLVDDGVWFVDFSSLTEPAELPHALLGALGLRERTVFGWGGAAAVPADPTARLTEALAHQQLLLVLDNCEHLVTSVAWLVTGLLSQCPGVRVLATSREPLGVAGERLLAVPSLELPPPQAPARQAMQHAAVRLFAERISAVVPDFTLTDHNVEHVVRICRELDGLPLALELAAARARAMSLAQLADRLSDRFRLLTTGDRLALPRHQTLQAVVDWSWDLLGEAERILLRRLSVFAAGPTLSAVERVCGDAPGDTIEGCDVWDTLFALIDKSLVLAEDVDVGDSPRYRMLQTVRAYGAQRLAESGEEERVRAAHADHIHHLLSEAEPQLRGPAQLRWLAELKLHHDDLSAALRWSIDRGDTGRALELFGRAGRYWEMADGLSDAIRWAGEILGLAGPSPPPGHTAAYVECVVFAALADPTAESLSSELARCKRMVDEAGITPADRPGLLVMPLVLSALVNDAPEKGIRELAPWSEHHDPWLRATARSFEGNLAAQAGWAQHAHERLTEALAVFRRLGDHWGTLQALTALSEVVRHSDVEREEALLWEGIDLVTDLGLHEMGQIFRIRLATARAARGDIPAARAHIAQVRVPKTRPTTMQWLLRIFIDFGEAEVDRFDGRLAAAGDRLTHIAEQLETTGLLVRAQMSALCLTLLSRVCVQRGHLAAAHGHLTRAWHYAAPVHDAPLVALVLEGLAALAVALGEPRQGATLLGYATATRGAANETAPEVAQVRTRARALVGDAEFTRSYQAGAQASAGQVRQAVQAWLAQQSPMRGPAAAPKVR</sequence>
<keyword evidence="6" id="KW-1185">Reference proteome</keyword>
<keyword evidence="2 3" id="KW-0238">DNA-binding</keyword>
<dbReference type="Pfam" id="PF03704">
    <property type="entry name" value="BTAD"/>
    <property type="match status" value="1"/>
</dbReference>
<dbReference type="SUPFAM" id="SSF52540">
    <property type="entry name" value="P-loop containing nucleoside triphosphate hydrolases"/>
    <property type="match status" value="1"/>
</dbReference>
<dbReference type="InterPro" id="IPR058852">
    <property type="entry name" value="HTH_77"/>
</dbReference>
<dbReference type="SMART" id="SM01043">
    <property type="entry name" value="BTAD"/>
    <property type="match status" value="1"/>
</dbReference>
<evidence type="ECO:0000313" key="6">
    <source>
        <dbReference type="Proteomes" id="UP001500908"/>
    </source>
</evidence>
<comment type="caution">
    <text evidence="5">The sequence shown here is derived from an EMBL/GenBank/DDBJ whole genome shotgun (WGS) entry which is preliminary data.</text>
</comment>
<dbReference type="Pfam" id="PF25872">
    <property type="entry name" value="HTH_77"/>
    <property type="match status" value="1"/>
</dbReference>
<evidence type="ECO:0000256" key="1">
    <source>
        <dbReference type="ARBA" id="ARBA00005820"/>
    </source>
</evidence>
<feature type="DNA-binding region" description="OmpR/PhoB-type" evidence="3">
    <location>
        <begin position="1"/>
        <end position="93"/>
    </location>
</feature>